<dbReference type="InterPro" id="IPR052047">
    <property type="entry name" value="GH94_Enzymes"/>
</dbReference>
<dbReference type="InterPro" id="IPR008928">
    <property type="entry name" value="6-hairpin_glycosidase_sf"/>
</dbReference>
<dbReference type="AlphaFoldDB" id="A0A2G4YYJ4"/>
<dbReference type="Gene3D" id="1.50.10.10">
    <property type="match status" value="1"/>
</dbReference>
<dbReference type="Proteomes" id="UP000229730">
    <property type="component" value="Unassembled WGS sequence"/>
</dbReference>
<dbReference type="GO" id="GO:0005975">
    <property type="term" value="P:carbohydrate metabolic process"/>
    <property type="evidence" value="ECO:0007669"/>
    <property type="project" value="InterPro"/>
</dbReference>
<dbReference type="InterPro" id="IPR053831">
    <property type="entry name" value="SOGP_N"/>
</dbReference>
<dbReference type="InterPro" id="IPR037018">
    <property type="entry name" value="GH65_N"/>
</dbReference>
<dbReference type="Pfam" id="PF21270">
    <property type="entry name" value="SOGP_4th"/>
    <property type="match status" value="1"/>
</dbReference>
<dbReference type="Pfam" id="PF21958">
    <property type="entry name" value="SOGP_N"/>
    <property type="match status" value="1"/>
</dbReference>
<dbReference type="InParanoid" id="A0A2G4YYJ4"/>
<reference evidence="7 8" key="1">
    <citation type="submission" date="2017-10" db="EMBL/GenBank/DDBJ databases">
        <title>Frigbacter circumglobatus gen. nov. sp. nov., isolated from sediment cultured in situ.</title>
        <authorList>
            <person name="Zhao Z."/>
        </authorList>
    </citation>
    <scope>NUCLEOTIDE SEQUENCE [LARGE SCALE GENOMIC DNA]</scope>
    <source>
        <strain evidence="7 8">ZYL</strain>
    </source>
</reference>
<feature type="domain" description="SOGP N-terminal" evidence="6">
    <location>
        <begin position="13"/>
        <end position="235"/>
    </location>
</feature>
<keyword evidence="2" id="KW-0808">Transferase</keyword>
<dbReference type="PANTHER" id="PTHR37469:SF2">
    <property type="entry name" value="CELLOBIONIC ACID PHOSPHORYLASE"/>
    <property type="match status" value="1"/>
</dbReference>
<feature type="domain" description="Glycosyl hydrolase 94 catalytic" evidence="3">
    <location>
        <begin position="580"/>
        <end position="973"/>
    </location>
</feature>
<dbReference type="SUPFAM" id="SSF48208">
    <property type="entry name" value="Six-hairpin glycosidases"/>
    <property type="match status" value="1"/>
</dbReference>
<dbReference type="InterPro" id="IPR012341">
    <property type="entry name" value="6hp_glycosidase-like_sf"/>
</dbReference>
<dbReference type="GO" id="GO:0016757">
    <property type="term" value="F:glycosyltransferase activity"/>
    <property type="evidence" value="ECO:0007669"/>
    <property type="project" value="UniProtKB-KW"/>
</dbReference>
<dbReference type="Pfam" id="PF21250">
    <property type="entry name" value="SOGP_2nd"/>
    <property type="match status" value="1"/>
</dbReference>
<dbReference type="InterPro" id="IPR033432">
    <property type="entry name" value="GH94_catalytic"/>
</dbReference>
<evidence type="ECO:0000259" key="5">
    <source>
        <dbReference type="Pfam" id="PF21270"/>
    </source>
</evidence>
<feature type="domain" description="Glycoside phosphorylase super sandwich" evidence="4">
    <location>
        <begin position="308"/>
        <end position="550"/>
    </location>
</feature>
<dbReference type="InterPro" id="IPR048771">
    <property type="entry name" value="SOGP_2nd"/>
</dbReference>
<keyword evidence="8" id="KW-1185">Reference proteome</keyword>
<evidence type="ECO:0000313" key="8">
    <source>
        <dbReference type="Proteomes" id="UP000229730"/>
    </source>
</evidence>
<keyword evidence="1" id="KW-0328">Glycosyltransferase</keyword>
<dbReference type="Pfam" id="PF17167">
    <property type="entry name" value="Glyco_hydro_94"/>
    <property type="match status" value="1"/>
</dbReference>
<proteinExistence type="predicted"/>
<evidence type="ECO:0000259" key="6">
    <source>
        <dbReference type="Pfam" id="PF21958"/>
    </source>
</evidence>
<evidence type="ECO:0000313" key="7">
    <source>
        <dbReference type="EMBL" id="PHZ86516.1"/>
    </source>
</evidence>
<dbReference type="PANTHER" id="PTHR37469">
    <property type="entry name" value="CELLOBIONIC ACID PHOSPHORYLASE-RELATED"/>
    <property type="match status" value="1"/>
</dbReference>
<dbReference type="RefSeq" id="WP_099470893.1">
    <property type="nucleotide sequence ID" value="NZ_CP041025.1"/>
</dbReference>
<accession>A0A2G4YYJ4</accession>
<dbReference type="Gene3D" id="2.70.98.40">
    <property type="entry name" value="Glycoside hydrolase, family 65, N-terminal domain"/>
    <property type="match status" value="1"/>
</dbReference>
<feature type="domain" description="Glycoside phosphorylase C-terminal" evidence="5">
    <location>
        <begin position="1023"/>
        <end position="1107"/>
    </location>
</feature>
<dbReference type="EMBL" id="PDEM01000007">
    <property type="protein sequence ID" value="PHZ86516.1"/>
    <property type="molecule type" value="Genomic_DNA"/>
</dbReference>
<name>A0A2G4YYJ4_9PROT</name>
<sequence length="1114" mass="125449">MKLLNSQGLTIEILTNGLVKSIDADSIRISLKAANPFGKLGTNLYLRRRGAPIQYKPLLGPESNSLFYVRDNLLYAVGSWDGIAYLCHLQLSEESLSWQWSVELHNTTEIPVEIDMIYLQDVGLEVAIGGRTNEYYISQYIERRILNDETYGSVICCRQNFNGPNGNPWLMIAAKGSAASASVDGMQFYGSTFKETEVPQGLLADSLTGEYSGELSILALQETPFTLLANQSHISEFVATYMPDHPHPTSPEDLKRLPALMREFNREDFTPISHYLCASESNLFSTSPLFRIDDLSCQELDLFFGEEKRHAEQKDEQLLSFFSQENNHVVLRAKEAIVERPHAHIMQTHAGYVPDENIMTTTSYMYGVFNSHITQGNTNFNRLLSVNSSQFNLETQTGQRIFVEIEGQMYRLGVPSAYEMGLNNCRWIYKRNDHCFQVRTWTSKTCPQVNMDFKVLKGNRVNLLVTNHFDEEISWQFSSGETEAEIIATPNPDSLTATKFPDAQFRMFLHGNSESCRISDDGILYQNQESRGGSFMVISVKKTSEFCMSFVGEVLSRTDPVMIRDADKQWDEDCKKAQEFWHNLCSGLSLQGNHQDLNAIREILPWYGANAFTHLLTPHGLEQFDGAAWGTRDTSQGPCELLLALRKFDAVKKILRILFSNQNTDGGWPQWWMFDSYTTHRAGSSHGDIPHWCLIALSSYIEASGDAAFLDEIMPYYPDEGNEVAERSPLSEHVDRLINTIAASFIPGTALVPFGGGDWNDSMQPVNQDLAQRLISSWTVELNYQAFMACQEIYINIGNKDGAERLYDICTAIKADFNKYLVKEGTVTGHGLIQDDGGIELLLHPDDAKTNIQYRLLPMMRGVISGIFTPEQAQHHLVLIETHLKGPDGARLMNRPPRYNGGVQTFFQRAESSPFFGREIGIMYTHAHLRYAETLAKTGHAAAFMKALRQANPVAYRDVVPCGNIRQSNCYYSSSDATFKNRYEADEKYEDLIAGKVTLKGGWRIYSSGPGIFIGLIISHFLGLRDSFGNTIIDPLISSDLNDMCASITFLGRHITFKYTVSEECCGPKSITINNVSVPFERENNQYRLGGAVIPTDKFLALLNEEKNSIEVHL</sequence>
<dbReference type="InterPro" id="IPR048773">
    <property type="entry name" value="SOGP_C"/>
</dbReference>
<evidence type="ECO:0000256" key="1">
    <source>
        <dbReference type="ARBA" id="ARBA00022676"/>
    </source>
</evidence>
<gene>
    <name evidence="7" type="ORF">CRD36_01125</name>
</gene>
<protein>
    <submittedName>
        <fullName evidence="7">Uncharacterized protein</fullName>
    </submittedName>
</protein>
<evidence type="ECO:0000259" key="3">
    <source>
        <dbReference type="Pfam" id="PF17167"/>
    </source>
</evidence>
<evidence type="ECO:0000256" key="2">
    <source>
        <dbReference type="ARBA" id="ARBA00022679"/>
    </source>
</evidence>
<comment type="caution">
    <text evidence="7">The sequence shown here is derived from an EMBL/GenBank/DDBJ whole genome shotgun (WGS) entry which is preliminary data.</text>
</comment>
<organism evidence="7 8">
    <name type="scientific">Paremcibacter congregatus</name>
    <dbReference type="NCBI Taxonomy" id="2043170"/>
    <lineage>
        <taxon>Bacteria</taxon>
        <taxon>Pseudomonadati</taxon>
        <taxon>Pseudomonadota</taxon>
        <taxon>Alphaproteobacteria</taxon>
        <taxon>Emcibacterales</taxon>
        <taxon>Emcibacteraceae</taxon>
        <taxon>Paremcibacter</taxon>
    </lineage>
</organism>
<evidence type="ECO:0000259" key="4">
    <source>
        <dbReference type="Pfam" id="PF21250"/>
    </source>
</evidence>